<dbReference type="GO" id="GO:0008883">
    <property type="term" value="F:glutamyl-tRNA reductase activity"/>
    <property type="evidence" value="ECO:0007669"/>
    <property type="project" value="UniProtKB-EC"/>
</dbReference>
<dbReference type="Pfam" id="PF05201">
    <property type="entry name" value="GlutR_N"/>
    <property type="match status" value="1"/>
</dbReference>
<dbReference type="InterPro" id="IPR018214">
    <property type="entry name" value="GluRdtase_CS"/>
</dbReference>
<dbReference type="PANTHER" id="PTHR43013">
    <property type="entry name" value="GLUTAMYL-TRNA REDUCTASE"/>
    <property type="match status" value="1"/>
</dbReference>
<dbReference type="EMBL" id="JBHSBU010000001">
    <property type="protein sequence ID" value="MFC4160449.1"/>
    <property type="molecule type" value="Genomic_DNA"/>
</dbReference>
<feature type="active site" description="Nucleophile" evidence="8">
    <location>
        <position position="50"/>
    </location>
</feature>
<dbReference type="InterPro" id="IPR015896">
    <property type="entry name" value="4pyrrol_synth_GluRdtase_dimer"/>
</dbReference>
<evidence type="ECO:0000259" key="12">
    <source>
        <dbReference type="Pfam" id="PF05201"/>
    </source>
</evidence>
<dbReference type="SUPFAM" id="SSF69742">
    <property type="entry name" value="Glutamyl tRNA-reductase catalytic, N-terminal domain"/>
    <property type="match status" value="1"/>
</dbReference>
<feature type="binding site" evidence="8">
    <location>
        <begin position="185"/>
        <end position="190"/>
    </location>
    <ligand>
        <name>NADP(+)</name>
        <dbReference type="ChEBI" id="CHEBI:58349"/>
    </ligand>
</feature>
<comment type="similarity">
    <text evidence="2 8 9">Belongs to the glutamyl-tRNA reductase family.</text>
</comment>
<dbReference type="Gene3D" id="3.30.460.30">
    <property type="entry name" value="Glutamyl-tRNA reductase, N-terminal domain"/>
    <property type="match status" value="1"/>
</dbReference>
<comment type="pathway">
    <text evidence="1 8 9">Porphyrin-containing compound metabolism; protoporphyrin-IX biosynthesis; 5-aminolevulinate from L-glutamyl-tRNA(Glu): step 1/2.</text>
</comment>
<dbReference type="InterPro" id="IPR036453">
    <property type="entry name" value="GluRdtase_dimer_dom_sf"/>
</dbReference>
<dbReference type="NCBIfam" id="TIGR01035">
    <property type="entry name" value="hemA"/>
    <property type="match status" value="1"/>
</dbReference>
<evidence type="ECO:0000256" key="9">
    <source>
        <dbReference type="RuleBase" id="RU000584"/>
    </source>
</evidence>
<evidence type="ECO:0000256" key="4">
    <source>
        <dbReference type="ARBA" id="ARBA00022857"/>
    </source>
</evidence>
<dbReference type="PANTHER" id="PTHR43013:SF1">
    <property type="entry name" value="GLUTAMYL-TRNA REDUCTASE"/>
    <property type="match status" value="1"/>
</dbReference>
<proteinExistence type="inferred from homology"/>
<dbReference type="RefSeq" id="WP_378165289.1">
    <property type="nucleotide sequence ID" value="NZ_JBHSBU010000001.1"/>
</dbReference>
<feature type="binding site" evidence="8">
    <location>
        <position position="116"/>
    </location>
    <ligand>
        <name>substrate</name>
    </ligand>
</feature>
<dbReference type="InterPro" id="IPR000343">
    <property type="entry name" value="4pyrrol_synth_GluRdtase"/>
</dbReference>
<dbReference type="InterPro" id="IPR036291">
    <property type="entry name" value="NAD(P)-bd_dom_sf"/>
</dbReference>
<keyword evidence="14" id="KW-1185">Reference proteome</keyword>
<organism evidence="13 14">
    <name type="scientific">Chitinimonas lacunae</name>
    <dbReference type="NCBI Taxonomy" id="1963018"/>
    <lineage>
        <taxon>Bacteria</taxon>
        <taxon>Pseudomonadati</taxon>
        <taxon>Pseudomonadota</taxon>
        <taxon>Betaproteobacteria</taxon>
        <taxon>Neisseriales</taxon>
        <taxon>Chitinibacteraceae</taxon>
        <taxon>Chitinimonas</taxon>
    </lineage>
</organism>
<comment type="domain">
    <text evidence="8">Possesses an unusual extended V-shaped dimeric structure with each monomer consisting of three distinct domains arranged along a curved 'spinal' alpha-helix. The N-terminal catalytic domain specifically recognizes the glutamate moiety of the substrate. The second domain is the NADPH-binding domain, and the third C-terminal domain is responsible for dimerization.</text>
</comment>
<feature type="binding site" evidence="8">
    <location>
        <position position="105"/>
    </location>
    <ligand>
        <name>substrate</name>
    </ligand>
</feature>
<comment type="miscellaneous">
    <text evidence="8">During catalysis, the active site Cys acts as a nucleophile attacking the alpha-carbonyl group of tRNA-bound glutamate with the formation of a thioester intermediate between enzyme and glutamate, and the concomitant release of tRNA(Glu). The thioester intermediate is finally reduced by direct hydride transfer from NADPH, to form the product GSA.</text>
</comment>
<evidence type="ECO:0000256" key="8">
    <source>
        <dbReference type="HAMAP-Rule" id="MF_00087"/>
    </source>
</evidence>
<evidence type="ECO:0000259" key="11">
    <source>
        <dbReference type="Pfam" id="PF01488"/>
    </source>
</evidence>
<evidence type="ECO:0000256" key="1">
    <source>
        <dbReference type="ARBA" id="ARBA00005059"/>
    </source>
</evidence>
<dbReference type="CDD" id="cd05213">
    <property type="entry name" value="NAD_bind_Glutamyl_tRNA_reduct"/>
    <property type="match status" value="1"/>
</dbReference>
<evidence type="ECO:0000256" key="2">
    <source>
        <dbReference type="ARBA" id="ARBA00005916"/>
    </source>
</evidence>
<dbReference type="InterPro" id="IPR036343">
    <property type="entry name" value="GluRdtase_N_sf"/>
</dbReference>
<dbReference type="Pfam" id="PF00745">
    <property type="entry name" value="GlutR_dimer"/>
    <property type="match status" value="1"/>
</dbReference>
<feature type="domain" description="Tetrapyrrole biosynthesis glutamyl-tRNA reductase dimerisation" evidence="10">
    <location>
        <begin position="316"/>
        <end position="413"/>
    </location>
</feature>
<evidence type="ECO:0000313" key="13">
    <source>
        <dbReference type="EMBL" id="MFC4160449.1"/>
    </source>
</evidence>
<gene>
    <name evidence="8 13" type="primary">hemA</name>
    <name evidence="13" type="ORF">ACFOW7_13990</name>
</gene>
<dbReference type="SUPFAM" id="SSF51735">
    <property type="entry name" value="NAD(P)-binding Rossmann-fold domains"/>
    <property type="match status" value="1"/>
</dbReference>
<dbReference type="PROSITE" id="PS00747">
    <property type="entry name" value="GLUTR"/>
    <property type="match status" value="1"/>
</dbReference>
<sequence>MLLYALGLNHATAPVAVREKLAFAPTELGPAAVELAGGKNVREAAIVSTCNRTELYVAARDPDEALSWLVRSRSLELDAVRPYLYRLSGREAARHVFRVASGLDSMVLGETQILGQLKDAVREAQEAGALGALLNGLFQRAFSVAKAVRSQTGIGAQSVSMAAAAVRLAERLFPDLSELAVLYIGAGEMIDLCATHFAASRPRRVGVANRTLERGQELAARFGGEAFTLAALPERLKEFDIVITSTASPLPILGKGAVERAIKARKHRPIFMVDLAVPRDVEPEVGELSDVYLYSVDDLADIVRQGREARSEAVLAAEAIVEQGADEFALWLEGRALVPTIRALRDQAERIRRHELERAQKLLERGQSPQAVLEALSLAMSNKFLHAPLSALNQAEASQHGELIDAVRRLYRLHNEEGPRDEP</sequence>
<evidence type="ECO:0000256" key="3">
    <source>
        <dbReference type="ARBA" id="ARBA00012970"/>
    </source>
</evidence>
<evidence type="ECO:0000256" key="6">
    <source>
        <dbReference type="ARBA" id="ARBA00023244"/>
    </source>
</evidence>
<dbReference type="EC" id="1.2.1.70" evidence="3 8"/>
<dbReference type="Gene3D" id="3.40.50.720">
    <property type="entry name" value="NAD(P)-binding Rossmann-like Domain"/>
    <property type="match status" value="1"/>
</dbReference>
<protein>
    <recommendedName>
        <fullName evidence="3 8">Glutamyl-tRNA reductase</fullName>
        <shortName evidence="8">GluTR</shortName>
        <ecNumber evidence="3 8">1.2.1.70</ecNumber>
    </recommendedName>
</protein>
<evidence type="ECO:0000256" key="7">
    <source>
        <dbReference type="ARBA" id="ARBA00047464"/>
    </source>
</evidence>
<feature type="domain" description="Glutamyl-tRNA reductase N-terminal" evidence="12">
    <location>
        <begin position="6"/>
        <end position="152"/>
    </location>
</feature>
<comment type="caution">
    <text evidence="13">The sequence shown here is derived from an EMBL/GenBank/DDBJ whole genome shotgun (WGS) entry which is preliminary data.</text>
</comment>
<dbReference type="Proteomes" id="UP001595791">
    <property type="component" value="Unassembled WGS sequence"/>
</dbReference>
<comment type="catalytic activity">
    <reaction evidence="7 8 9">
        <text>(S)-4-amino-5-oxopentanoate + tRNA(Glu) + NADP(+) = L-glutamyl-tRNA(Glu) + NADPH + H(+)</text>
        <dbReference type="Rhea" id="RHEA:12344"/>
        <dbReference type="Rhea" id="RHEA-COMP:9663"/>
        <dbReference type="Rhea" id="RHEA-COMP:9680"/>
        <dbReference type="ChEBI" id="CHEBI:15378"/>
        <dbReference type="ChEBI" id="CHEBI:57501"/>
        <dbReference type="ChEBI" id="CHEBI:57783"/>
        <dbReference type="ChEBI" id="CHEBI:58349"/>
        <dbReference type="ChEBI" id="CHEBI:78442"/>
        <dbReference type="ChEBI" id="CHEBI:78520"/>
        <dbReference type="EC" id="1.2.1.70"/>
    </reaction>
</comment>
<evidence type="ECO:0000259" key="10">
    <source>
        <dbReference type="Pfam" id="PF00745"/>
    </source>
</evidence>
<reference evidence="14" key="1">
    <citation type="journal article" date="2019" name="Int. J. Syst. Evol. Microbiol.">
        <title>The Global Catalogue of Microorganisms (GCM) 10K type strain sequencing project: providing services to taxonomists for standard genome sequencing and annotation.</title>
        <authorList>
            <consortium name="The Broad Institute Genomics Platform"/>
            <consortium name="The Broad Institute Genome Sequencing Center for Infectious Disease"/>
            <person name="Wu L."/>
            <person name="Ma J."/>
        </authorList>
    </citation>
    <scope>NUCLEOTIDE SEQUENCE [LARGE SCALE GENOMIC DNA]</scope>
    <source>
        <strain evidence="14">LMG 29894</strain>
    </source>
</reference>
<keyword evidence="6 8" id="KW-0627">Porphyrin biosynthesis</keyword>
<feature type="site" description="Important for activity" evidence="8">
    <location>
        <position position="95"/>
    </location>
</feature>
<name>A0ABV8MRY4_9NEIS</name>
<feature type="binding site" evidence="8">
    <location>
        <begin position="110"/>
        <end position="112"/>
    </location>
    <ligand>
        <name>substrate</name>
    </ligand>
</feature>
<keyword evidence="4 8" id="KW-0521">NADP</keyword>
<dbReference type="HAMAP" id="MF_00087">
    <property type="entry name" value="Glu_tRNA_reductase"/>
    <property type="match status" value="1"/>
</dbReference>
<evidence type="ECO:0000313" key="14">
    <source>
        <dbReference type="Proteomes" id="UP001595791"/>
    </source>
</evidence>
<dbReference type="InterPro" id="IPR006151">
    <property type="entry name" value="Shikm_DH/Glu-tRNA_Rdtase"/>
</dbReference>
<evidence type="ECO:0000256" key="5">
    <source>
        <dbReference type="ARBA" id="ARBA00023002"/>
    </source>
</evidence>
<keyword evidence="5 8" id="KW-0560">Oxidoreductase</keyword>
<feature type="domain" description="Quinate/shikimate 5-dehydrogenase/glutamyl-tRNA reductase" evidence="11">
    <location>
        <begin position="168"/>
        <end position="301"/>
    </location>
</feature>
<comment type="function">
    <text evidence="8">Catalyzes the NADPH-dependent reduction of glutamyl-tRNA(Glu) to glutamate 1-semialdehyde (GSA).</text>
</comment>
<dbReference type="SUPFAM" id="SSF69075">
    <property type="entry name" value="Glutamyl tRNA-reductase dimerization domain"/>
    <property type="match status" value="1"/>
</dbReference>
<feature type="binding site" evidence="8">
    <location>
        <begin position="49"/>
        <end position="52"/>
    </location>
    <ligand>
        <name>substrate</name>
    </ligand>
</feature>
<dbReference type="InterPro" id="IPR015895">
    <property type="entry name" value="4pyrrol_synth_GluRdtase_N"/>
</dbReference>
<accession>A0ABV8MRY4</accession>
<dbReference type="PIRSF" id="PIRSF000445">
    <property type="entry name" value="4pyrrol_synth_GluRdtase"/>
    <property type="match status" value="1"/>
</dbReference>
<dbReference type="Pfam" id="PF01488">
    <property type="entry name" value="Shikimate_DH"/>
    <property type="match status" value="1"/>
</dbReference>
<comment type="subunit">
    <text evidence="8">Homodimer.</text>
</comment>